<keyword evidence="2" id="KW-1185">Reference proteome</keyword>
<organism evidence="1 2">
    <name type="scientific">Eretmocerus hayati</name>
    <dbReference type="NCBI Taxonomy" id="131215"/>
    <lineage>
        <taxon>Eukaryota</taxon>
        <taxon>Metazoa</taxon>
        <taxon>Ecdysozoa</taxon>
        <taxon>Arthropoda</taxon>
        <taxon>Hexapoda</taxon>
        <taxon>Insecta</taxon>
        <taxon>Pterygota</taxon>
        <taxon>Neoptera</taxon>
        <taxon>Endopterygota</taxon>
        <taxon>Hymenoptera</taxon>
        <taxon>Apocrita</taxon>
        <taxon>Proctotrupomorpha</taxon>
        <taxon>Chalcidoidea</taxon>
        <taxon>Aphelinidae</taxon>
        <taxon>Aphelininae</taxon>
        <taxon>Eretmocerus</taxon>
    </lineage>
</organism>
<name>A0ACC2PK89_9HYME</name>
<sequence length="323" mass="36978">MNFLISVIVIGCSFATNLAQSPIETIFQWEYIDYDWPSQAEREEALRNGSYDPIKVIPNDVDVSQDGRIFITLKFDEATPARLGYVTIFDDSIGALIRPYPSWSWYQTQDCDSILAPVRMVTDKCNRLWTVDSGFRPTNPDQCNPKIIAFDLTTNTLIEKIVIPDDIAKGSSAKYVSISNIKIEESGEDCENPTIYMNDVASNSLIIWRENQLFRLENSRFRQLPKKTNNANARSASNWISLFDAEIIADEDERLENTSGMKIKIDPFTGDEQLWILTYRPQSFSANKVRIDEMKYYILRASVEELVSNSTKCRRPSMMGRIV</sequence>
<evidence type="ECO:0000313" key="1">
    <source>
        <dbReference type="EMBL" id="KAJ8683714.1"/>
    </source>
</evidence>
<dbReference type="Proteomes" id="UP001239111">
    <property type="component" value="Chromosome 1"/>
</dbReference>
<gene>
    <name evidence="1" type="ORF">QAD02_019506</name>
</gene>
<evidence type="ECO:0000313" key="2">
    <source>
        <dbReference type="Proteomes" id="UP001239111"/>
    </source>
</evidence>
<proteinExistence type="predicted"/>
<accession>A0ACC2PK89</accession>
<reference evidence="1" key="1">
    <citation type="submission" date="2023-04" db="EMBL/GenBank/DDBJ databases">
        <title>A chromosome-level genome assembly of the parasitoid wasp Eretmocerus hayati.</title>
        <authorList>
            <person name="Zhong Y."/>
            <person name="Liu S."/>
            <person name="Liu Y."/>
        </authorList>
    </citation>
    <scope>NUCLEOTIDE SEQUENCE</scope>
    <source>
        <strain evidence="1">ZJU_SS_LIU_2023</strain>
    </source>
</reference>
<comment type="caution">
    <text evidence="1">The sequence shown here is derived from an EMBL/GenBank/DDBJ whole genome shotgun (WGS) entry which is preliminary data.</text>
</comment>
<dbReference type="EMBL" id="CM056741">
    <property type="protein sequence ID" value="KAJ8683714.1"/>
    <property type="molecule type" value="Genomic_DNA"/>
</dbReference>
<protein>
    <submittedName>
        <fullName evidence="1">Uncharacterized protein</fullName>
    </submittedName>
</protein>